<evidence type="ECO:0000259" key="1">
    <source>
        <dbReference type="Pfam" id="PF01973"/>
    </source>
</evidence>
<dbReference type="AlphaFoldDB" id="A0A1T4VCR3"/>
<dbReference type="InterPro" id="IPR002826">
    <property type="entry name" value="MptE-like"/>
</dbReference>
<dbReference type="InterPro" id="IPR045376">
    <property type="entry name" value="Maf_N"/>
</dbReference>
<dbReference type="STRING" id="83771.SAMN02910357_00856"/>
<proteinExistence type="predicted"/>
<dbReference type="EMBL" id="FUXX01000019">
    <property type="protein sequence ID" value="SKA62658.1"/>
    <property type="molecule type" value="Genomic_DNA"/>
</dbReference>
<evidence type="ECO:0000313" key="4">
    <source>
        <dbReference type="Proteomes" id="UP000242432"/>
    </source>
</evidence>
<dbReference type="Pfam" id="PF20157">
    <property type="entry name" value="Maf_flag10_N"/>
    <property type="match status" value="1"/>
</dbReference>
<evidence type="ECO:0000313" key="3">
    <source>
        <dbReference type="EMBL" id="SKA62658.1"/>
    </source>
</evidence>
<dbReference type="PANTHER" id="PTHR41786:SF1">
    <property type="entry name" value="6-HYDROXYMETHYLPTERIN DIPHOSPHOKINASE MPTE-LIKE DOMAIN-CONTAINING PROTEIN"/>
    <property type="match status" value="1"/>
</dbReference>
<dbReference type="Pfam" id="PF01973">
    <property type="entry name" value="MptE-like"/>
    <property type="match status" value="1"/>
</dbReference>
<name>A0A1T4VCR3_9GAMM</name>
<feature type="domain" description="6-hydroxymethylpterin diphosphokinase MptE-like" evidence="1">
    <location>
        <begin position="296"/>
        <end position="448"/>
    </location>
</feature>
<sequence>MTVFNNSNISDEEVDRFATLQCEMKSFLEARFKKNLSFFKDFFPEIFSFFETYTPSKKMEFVCGQNGIPNLFFSDTNEFFYNTQDPILYCKDFVNNYLKLPFKVSNYNPLVDSIGQISDKYLNECLKHIDSSARDKITFSELDTIPLCVVTGIGLGYILGELYERISVSTLVIVEHDPDVFFASLHTFDWAHFLNYIFSEHLSIDIVIDSSPINCFNILSEIIRKKGCYLSCSLLSIIHYKNEFINEFSKLSQTKYEFIPNLLGFYDDYLFGVSHCCYALGTGKHFVISSSSIEEYAEYPVFLIGSGPSLDKDIQFIKQHENKALVIACGTSIDSLYHTGIKPDFFANTERISEIATLLKSLPDKNYLDDVILLCSDVCHPIVQDIFSKTLFFGKINEPFFNYLRIIEEEFKDVQPINYMNPLVGNMGVAASLFLGFKNLYLFGFDNGKKCGTDPIHSKYASFFKNNESIEKRDSYKLSDIVPGNFGGECLTNSYYRMSMESITNIIKQFNNEDMRIQVVNCSDGSLIENTNPIYSRDLDNLFQNKMVLDKKKIRDFLFEKKSRPINFPRERIKKIISYEEFSNICSIVITKLEQLLPIEARQELYTRISELSQFLNASSNPDEKFCKEMIESSLQTMLIEIFNASVLKKNFSDCLPVYRLIVYLSIDFVKECDELFIHLPDYVLGDHRKHFNGDKIGRDMPHCEAPLIHTETFT</sequence>
<protein>
    <submittedName>
        <fullName evidence="3">Uncharacterized conserved protein</fullName>
    </submittedName>
</protein>
<gene>
    <name evidence="3" type="ORF">SAMN02745213_01300</name>
</gene>
<reference evidence="4" key="1">
    <citation type="submission" date="2017-02" db="EMBL/GenBank/DDBJ databases">
        <authorList>
            <person name="Varghese N."/>
            <person name="Submissions S."/>
        </authorList>
    </citation>
    <scope>NUCLEOTIDE SEQUENCE [LARGE SCALE GENOMIC DNA]</scope>
    <source>
        <strain evidence="4">DSM 3072</strain>
    </source>
</reference>
<evidence type="ECO:0000259" key="2">
    <source>
        <dbReference type="Pfam" id="PF20157"/>
    </source>
</evidence>
<dbReference type="Proteomes" id="UP000242432">
    <property type="component" value="Unassembled WGS sequence"/>
</dbReference>
<dbReference type="RefSeq" id="WP_078928780.1">
    <property type="nucleotide sequence ID" value="NZ_FUXX01000019.1"/>
</dbReference>
<organism evidence="3 4">
    <name type="scientific">Succinivibrio dextrinosolvens DSM 3072</name>
    <dbReference type="NCBI Taxonomy" id="1123324"/>
    <lineage>
        <taxon>Bacteria</taxon>
        <taxon>Pseudomonadati</taxon>
        <taxon>Pseudomonadota</taxon>
        <taxon>Gammaproteobacteria</taxon>
        <taxon>Aeromonadales</taxon>
        <taxon>Succinivibrionaceae</taxon>
        <taxon>Succinivibrio</taxon>
    </lineage>
</organism>
<accession>A0A1T4VCR3</accession>
<feature type="domain" description="Glycosyltransferase Maf N-terminal" evidence="2">
    <location>
        <begin position="31"/>
        <end position="248"/>
    </location>
</feature>
<keyword evidence="4" id="KW-1185">Reference proteome</keyword>
<dbReference type="PANTHER" id="PTHR41786">
    <property type="entry name" value="MOTILITY ACCESSORY FACTOR MAF"/>
    <property type="match status" value="1"/>
</dbReference>